<dbReference type="Proteomes" id="UP000887568">
    <property type="component" value="Unplaced"/>
</dbReference>
<evidence type="ECO:0000313" key="13">
    <source>
        <dbReference type="EnsemblMetazoa" id="XP_038055235.1"/>
    </source>
</evidence>
<dbReference type="GO" id="GO:0043410">
    <property type="term" value="P:positive regulation of MAPK cascade"/>
    <property type="evidence" value="ECO:0007669"/>
    <property type="project" value="InterPro"/>
</dbReference>
<keyword evidence="6" id="KW-0967">Endosome</keyword>
<dbReference type="GO" id="GO:0007040">
    <property type="term" value="P:lysosome organization"/>
    <property type="evidence" value="ECO:0007669"/>
    <property type="project" value="InterPro"/>
</dbReference>
<dbReference type="OrthoDB" id="5562028at2759"/>
<keyword evidence="7" id="KW-0472">Membrane</keyword>
<dbReference type="GO" id="GO:0071986">
    <property type="term" value="C:Ragulator complex"/>
    <property type="evidence" value="ECO:0007669"/>
    <property type="project" value="InterPro"/>
</dbReference>
<dbReference type="CTD" id="55004"/>
<keyword evidence="8" id="KW-0564">Palmitate</keyword>
<dbReference type="GO" id="GO:0032008">
    <property type="term" value="P:positive regulation of TOR signaling"/>
    <property type="evidence" value="ECO:0007669"/>
    <property type="project" value="InterPro"/>
</dbReference>
<evidence type="ECO:0000256" key="6">
    <source>
        <dbReference type="ARBA" id="ARBA00022753"/>
    </source>
</evidence>
<dbReference type="OMA" id="MGCCYSF"/>
<evidence type="ECO:0000256" key="3">
    <source>
        <dbReference type="ARBA" id="ARBA00010861"/>
    </source>
</evidence>
<evidence type="ECO:0000313" key="14">
    <source>
        <dbReference type="Proteomes" id="UP000887568"/>
    </source>
</evidence>
<evidence type="ECO:0000256" key="10">
    <source>
        <dbReference type="ARBA" id="ARBA00023288"/>
    </source>
</evidence>
<feature type="compositionally biased region" description="Polar residues" evidence="12">
    <location>
        <begin position="35"/>
        <end position="50"/>
    </location>
</feature>
<organism evidence="13 14">
    <name type="scientific">Patiria miniata</name>
    <name type="common">Bat star</name>
    <name type="synonym">Asterina miniata</name>
    <dbReference type="NCBI Taxonomy" id="46514"/>
    <lineage>
        <taxon>Eukaryota</taxon>
        <taxon>Metazoa</taxon>
        <taxon>Echinodermata</taxon>
        <taxon>Eleutherozoa</taxon>
        <taxon>Asterozoa</taxon>
        <taxon>Asteroidea</taxon>
        <taxon>Valvatacea</taxon>
        <taxon>Valvatida</taxon>
        <taxon>Asterinidae</taxon>
        <taxon>Patiria</taxon>
    </lineage>
</organism>
<dbReference type="EnsemblMetazoa" id="XM_038199307.1">
    <property type="protein sequence ID" value="XP_038055235.1"/>
    <property type="gene ID" value="LOC119727436"/>
</dbReference>
<feature type="compositionally biased region" description="Basic and acidic residues" evidence="12">
    <location>
        <begin position="1"/>
        <end position="30"/>
    </location>
</feature>
<dbReference type="GO" id="GO:0071230">
    <property type="term" value="P:cellular response to amino acid stimulus"/>
    <property type="evidence" value="ECO:0007669"/>
    <property type="project" value="InterPro"/>
</dbReference>
<dbReference type="GO" id="GO:0005765">
    <property type="term" value="C:lysosomal membrane"/>
    <property type="evidence" value="ECO:0007669"/>
    <property type="project" value="UniProtKB-SubCell"/>
</dbReference>
<keyword evidence="10" id="KW-0449">Lipoprotein</keyword>
<sequence length="166" mass="18185">MGCCFGRDEDKRTQVESPDERSRLLVDPGRHPSSRPINSEYGSQSPSSLTKGDEQSELNRILHKAANDVIDVSAIDSHTMEQHEYLDRARTYSSRVAVVVTGTKKPSSSLLVLPQGVSVPYTVLADEPVSLADINMINVAAENASKAVKGVKVKHREDLVVQFPQT</sequence>
<comment type="similarity">
    <text evidence="3">Belongs to the LAMTOR1 family.</text>
</comment>
<dbReference type="RefSeq" id="XP_038055236.1">
    <property type="nucleotide sequence ID" value="XM_038199308.1"/>
</dbReference>
<evidence type="ECO:0000256" key="1">
    <source>
        <dbReference type="ARBA" id="ARBA00004122"/>
    </source>
</evidence>
<dbReference type="GO" id="GO:0016197">
    <property type="term" value="P:endosomal transport"/>
    <property type="evidence" value="ECO:0007669"/>
    <property type="project" value="InterPro"/>
</dbReference>
<dbReference type="GO" id="GO:0005085">
    <property type="term" value="F:guanyl-nucleotide exchange factor activity"/>
    <property type="evidence" value="ECO:0007669"/>
    <property type="project" value="TreeGrafter"/>
</dbReference>
<dbReference type="GO" id="GO:0042632">
    <property type="term" value="P:cholesterol homeostasis"/>
    <property type="evidence" value="ECO:0007669"/>
    <property type="project" value="InterPro"/>
</dbReference>
<dbReference type="GO" id="GO:0045121">
    <property type="term" value="C:membrane raft"/>
    <property type="evidence" value="ECO:0007669"/>
    <property type="project" value="InterPro"/>
</dbReference>
<evidence type="ECO:0000256" key="2">
    <source>
        <dbReference type="ARBA" id="ARBA00004577"/>
    </source>
</evidence>
<keyword evidence="5" id="KW-0519">Myristate</keyword>
<dbReference type="PANTHER" id="PTHR13401:SF2">
    <property type="entry name" value="RAGULATOR COMPLEX PROTEIN LAMTOR1"/>
    <property type="match status" value="1"/>
</dbReference>
<accession>A0A913ZVD9</accession>
<dbReference type="AlphaFoldDB" id="A0A913ZVD9"/>
<proteinExistence type="inferred from homology"/>
<evidence type="ECO:0000256" key="5">
    <source>
        <dbReference type="ARBA" id="ARBA00022707"/>
    </source>
</evidence>
<evidence type="ECO:0000256" key="11">
    <source>
        <dbReference type="ARBA" id="ARBA00032695"/>
    </source>
</evidence>
<dbReference type="SMART" id="SM01262">
    <property type="entry name" value="LAMTOR"/>
    <property type="match status" value="1"/>
</dbReference>
<dbReference type="RefSeq" id="XP_038055235.1">
    <property type="nucleotide sequence ID" value="XM_038199307.1"/>
</dbReference>
<dbReference type="PANTHER" id="PTHR13401">
    <property type="entry name" value="RAGULATOR COMPLEX PROTEIN LAMTOR1"/>
    <property type="match status" value="1"/>
</dbReference>
<reference evidence="13" key="1">
    <citation type="submission" date="2022-11" db="UniProtKB">
        <authorList>
            <consortium name="EnsemblMetazoa"/>
        </authorList>
    </citation>
    <scope>IDENTIFICATION</scope>
</reference>
<evidence type="ECO:0000256" key="8">
    <source>
        <dbReference type="ARBA" id="ARBA00023139"/>
    </source>
</evidence>
<dbReference type="InterPro" id="IPR028209">
    <property type="entry name" value="LAMTOR1/MEH1"/>
</dbReference>
<keyword evidence="9" id="KW-0458">Lysosome</keyword>
<keyword evidence="14" id="KW-1185">Reference proteome</keyword>
<name>A0A913ZVD9_PATMI</name>
<feature type="region of interest" description="Disordered" evidence="12">
    <location>
        <begin position="1"/>
        <end position="55"/>
    </location>
</feature>
<dbReference type="GeneID" id="119727436"/>
<evidence type="ECO:0000256" key="9">
    <source>
        <dbReference type="ARBA" id="ARBA00023228"/>
    </source>
</evidence>
<evidence type="ECO:0000256" key="7">
    <source>
        <dbReference type="ARBA" id="ARBA00023136"/>
    </source>
</evidence>
<protein>
    <recommendedName>
        <fullName evidence="4">Ragulator complex protein LAMTOR1</fullName>
    </recommendedName>
    <alternativeName>
        <fullName evidence="11">Late endosomal/lysosomal adaptor and MAPK and MTOR activator 1</fullName>
    </alternativeName>
</protein>
<dbReference type="GO" id="GO:0031902">
    <property type="term" value="C:late endosome membrane"/>
    <property type="evidence" value="ECO:0007669"/>
    <property type="project" value="UniProtKB-SubCell"/>
</dbReference>
<comment type="subcellular location">
    <subcellularLocation>
        <location evidence="2">Late endosome membrane</location>
        <topology evidence="2">Lipid-anchor</topology>
        <orientation evidence="2">Cytoplasmic side</orientation>
    </subcellularLocation>
    <subcellularLocation>
        <location evidence="1">Lysosome membrane</location>
        <topology evidence="1">Lipid-anchor</topology>
        <orientation evidence="1">Cytoplasmic side</orientation>
    </subcellularLocation>
</comment>
<dbReference type="GO" id="GO:0001919">
    <property type="term" value="P:regulation of receptor recycling"/>
    <property type="evidence" value="ECO:0007669"/>
    <property type="project" value="InterPro"/>
</dbReference>
<evidence type="ECO:0000256" key="12">
    <source>
        <dbReference type="SAM" id="MobiDB-lite"/>
    </source>
</evidence>
<dbReference type="EnsemblMetazoa" id="XM_038199308.1">
    <property type="protein sequence ID" value="XP_038055236.1"/>
    <property type="gene ID" value="LOC119727436"/>
</dbReference>
<dbReference type="GO" id="GO:0060090">
    <property type="term" value="F:molecular adaptor activity"/>
    <property type="evidence" value="ECO:0007669"/>
    <property type="project" value="TreeGrafter"/>
</dbReference>
<evidence type="ECO:0000256" key="4">
    <source>
        <dbReference type="ARBA" id="ARBA00016099"/>
    </source>
</evidence>
<dbReference type="Pfam" id="PF15454">
    <property type="entry name" value="LAMTOR"/>
    <property type="match status" value="1"/>
</dbReference>